<feature type="transmembrane region" description="Helical" evidence="7">
    <location>
        <begin position="226"/>
        <end position="250"/>
    </location>
</feature>
<dbReference type="Proteomes" id="UP000584374">
    <property type="component" value="Unassembled WGS sequence"/>
</dbReference>
<organism evidence="10 11">
    <name type="scientific">Saccharopolyspora phatthalungensis</name>
    <dbReference type="NCBI Taxonomy" id="664693"/>
    <lineage>
        <taxon>Bacteria</taxon>
        <taxon>Bacillati</taxon>
        <taxon>Actinomycetota</taxon>
        <taxon>Actinomycetes</taxon>
        <taxon>Pseudonocardiales</taxon>
        <taxon>Pseudonocardiaceae</taxon>
        <taxon>Saccharopolyspora</taxon>
    </lineage>
</organism>
<keyword evidence="3" id="KW-1003">Cell membrane</keyword>
<feature type="transmembrane region" description="Helical" evidence="7">
    <location>
        <begin position="95"/>
        <end position="119"/>
    </location>
</feature>
<protein>
    <submittedName>
        <fullName evidence="10">Multiple sugar transport system permease protein</fullName>
    </submittedName>
</protein>
<gene>
    <name evidence="10" type="ORF">BJ970_006144</name>
</gene>
<dbReference type="Pfam" id="PF00528">
    <property type="entry name" value="BPD_transp_1"/>
    <property type="match status" value="1"/>
</dbReference>
<feature type="compositionally biased region" description="Low complexity" evidence="8">
    <location>
        <begin position="270"/>
        <end position="299"/>
    </location>
</feature>
<feature type="region of interest" description="Disordered" evidence="8">
    <location>
        <begin position="268"/>
        <end position="299"/>
    </location>
</feature>
<evidence type="ECO:0000256" key="5">
    <source>
        <dbReference type="ARBA" id="ARBA00022989"/>
    </source>
</evidence>
<proteinExistence type="inferred from homology"/>
<accession>A0A840QIS4</accession>
<dbReference type="PROSITE" id="PS50928">
    <property type="entry name" value="ABC_TM1"/>
    <property type="match status" value="1"/>
</dbReference>
<evidence type="ECO:0000313" key="11">
    <source>
        <dbReference type="Proteomes" id="UP000584374"/>
    </source>
</evidence>
<dbReference type="RefSeq" id="WP_312864541.1">
    <property type="nucleotide sequence ID" value="NZ_JACHIW010000002.1"/>
</dbReference>
<dbReference type="AlphaFoldDB" id="A0A840QIS4"/>
<keyword evidence="10" id="KW-0762">Sugar transport</keyword>
<dbReference type="InterPro" id="IPR051393">
    <property type="entry name" value="ABC_transporter_permease"/>
</dbReference>
<keyword evidence="6 7" id="KW-0472">Membrane</keyword>
<dbReference type="CDD" id="cd06261">
    <property type="entry name" value="TM_PBP2"/>
    <property type="match status" value="1"/>
</dbReference>
<feature type="transmembrane region" description="Helical" evidence="7">
    <location>
        <begin position="33"/>
        <end position="52"/>
    </location>
</feature>
<dbReference type="PANTHER" id="PTHR30193:SF37">
    <property type="entry name" value="INNER MEMBRANE ABC TRANSPORTER PERMEASE PROTEIN YCJO"/>
    <property type="match status" value="1"/>
</dbReference>
<comment type="caution">
    <text evidence="10">The sequence shown here is derived from an EMBL/GenBank/DDBJ whole genome shotgun (WGS) entry which is preliminary data.</text>
</comment>
<feature type="transmembrane region" description="Helical" evidence="7">
    <location>
        <begin position="180"/>
        <end position="205"/>
    </location>
</feature>
<keyword evidence="2 7" id="KW-0813">Transport</keyword>
<dbReference type="PANTHER" id="PTHR30193">
    <property type="entry name" value="ABC TRANSPORTER PERMEASE PROTEIN"/>
    <property type="match status" value="1"/>
</dbReference>
<keyword evidence="4 7" id="KW-0812">Transmembrane</keyword>
<evidence type="ECO:0000256" key="1">
    <source>
        <dbReference type="ARBA" id="ARBA00004651"/>
    </source>
</evidence>
<evidence type="ECO:0000256" key="8">
    <source>
        <dbReference type="SAM" id="MobiDB-lite"/>
    </source>
</evidence>
<dbReference type="InterPro" id="IPR035906">
    <property type="entry name" value="MetI-like_sf"/>
</dbReference>
<evidence type="ECO:0000256" key="7">
    <source>
        <dbReference type="RuleBase" id="RU363032"/>
    </source>
</evidence>
<evidence type="ECO:0000256" key="4">
    <source>
        <dbReference type="ARBA" id="ARBA00022692"/>
    </source>
</evidence>
<evidence type="ECO:0000259" key="9">
    <source>
        <dbReference type="PROSITE" id="PS50928"/>
    </source>
</evidence>
<reference evidence="10 11" key="1">
    <citation type="submission" date="2020-08" db="EMBL/GenBank/DDBJ databases">
        <title>Sequencing the genomes of 1000 actinobacteria strains.</title>
        <authorList>
            <person name="Klenk H.-P."/>
        </authorList>
    </citation>
    <scope>NUCLEOTIDE SEQUENCE [LARGE SCALE GENOMIC DNA]</scope>
    <source>
        <strain evidence="10 11">DSM 45584</strain>
    </source>
</reference>
<evidence type="ECO:0000256" key="3">
    <source>
        <dbReference type="ARBA" id="ARBA00022475"/>
    </source>
</evidence>
<comment type="subcellular location">
    <subcellularLocation>
        <location evidence="1 7">Cell membrane</location>
        <topology evidence="1 7">Multi-pass membrane protein</topology>
    </subcellularLocation>
</comment>
<keyword evidence="11" id="KW-1185">Reference proteome</keyword>
<dbReference type="GO" id="GO:0055085">
    <property type="term" value="P:transmembrane transport"/>
    <property type="evidence" value="ECO:0007669"/>
    <property type="project" value="InterPro"/>
</dbReference>
<evidence type="ECO:0000256" key="2">
    <source>
        <dbReference type="ARBA" id="ARBA00022448"/>
    </source>
</evidence>
<dbReference type="EMBL" id="JACHIW010000002">
    <property type="protein sequence ID" value="MBB5158545.1"/>
    <property type="molecule type" value="Genomic_DNA"/>
</dbReference>
<dbReference type="InterPro" id="IPR000515">
    <property type="entry name" value="MetI-like"/>
</dbReference>
<comment type="similarity">
    <text evidence="7">Belongs to the binding-protein-dependent transport system permease family.</text>
</comment>
<evidence type="ECO:0000313" key="10">
    <source>
        <dbReference type="EMBL" id="MBB5158545.1"/>
    </source>
</evidence>
<dbReference type="Gene3D" id="1.10.3720.10">
    <property type="entry name" value="MetI-like"/>
    <property type="match status" value="1"/>
</dbReference>
<feature type="domain" description="ABC transmembrane type-1" evidence="9">
    <location>
        <begin position="95"/>
        <end position="311"/>
    </location>
</feature>
<dbReference type="SUPFAM" id="SSF161098">
    <property type="entry name" value="MetI-like"/>
    <property type="match status" value="1"/>
</dbReference>
<name>A0A840QIS4_9PSEU</name>
<dbReference type="GO" id="GO:0005886">
    <property type="term" value="C:plasma membrane"/>
    <property type="evidence" value="ECO:0007669"/>
    <property type="project" value="UniProtKB-SubCell"/>
</dbReference>
<evidence type="ECO:0000256" key="6">
    <source>
        <dbReference type="ARBA" id="ARBA00023136"/>
    </source>
</evidence>
<feature type="transmembrane region" description="Helical" evidence="7">
    <location>
        <begin position="131"/>
        <end position="153"/>
    </location>
</feature>
<sequence>MTGTFVEVPVPSVAGAVTAPATRRSGWSTLRRIAPPYLYLAPAVVLLVVWTYQPLAQTFYLSFHSWNLVPTSPMREVGFANYVRLLTTSELGGSVLRTLAVIGGMLPFTVLIPVIVGLLTRRVRGRAAAVYRGLVFAPMLVAPVAGAAVWQWLLDPTAGVVNRLLGTELNWINTTGTAQLVIIVITGWHVVGFAVLVVSAGLTGINPDYAAAAEVDGASGGQITRWVTLPLLSPTLAFLVLMTVLLSAQWTFPLIDTLTQGARLVPPPTSTTCCGSTGSAATTPGSPRRPGSSSSWVSSCSPRCWRVWRIG</sequence>
<keyword evidence="5 7" id="KW-1133">Transmembrane helix</keyword>